<evidence type="ECO:0000256" key="3">
    <source>
        <dbReference type="ARBA" id="ARBA00022692"/>
    </source>
</evidence>
<dbReference type="InterPro" id="IPR037294">
    <property type="entry name" value="ABC_BtuC-like"/>
</dbReference>
<keyword evidence="4 7" id="KW-1133">Transmembrane helix</keyword>
<feature type="transmembrane region" description="Helical" evidence="7">
    <location>
        <begin position="18"/>
        <end position="39"/>
    </location>
</feature>
<keyword evidence="9" id="KW-1185">Reference proteome</keyword>
<keyword evidence="5 7" id="KW-0472">Membrane</keyword>
<gene>
    <name evidence="8" type="ORF">V1286_006556</name>
</gene>
<accession>A0ABU8BLP2</accession>
<dbReference type="PANTHER" id="PTHR30477:SF24">
    <property type="entry name" value="IRON TRANSPORT SYSTEM MEMBRANE PROTEIN HI_0359-RELATED"/>
    <property type="match status" value="1"/>
</dbReference>
<comment type="similarity">
    <text evidence="2 6">Belongs to the ABC-3 integral membrane protein family.</text>
</comment>
<feature type="transmembrane region" description="Helical" evidence="7">
    <location>
        <begin position="196"/>
        <end position="216"/>
    </location>
</feature>
<reference evidence="8 9" key="1">
    <citation type="submission" date="2024-02" db="EMBL/GenBank/DDBJ databases">
        <title>Adaptive strategies in a cosmopolitan and abundant soil bacterium.</title>
        <authorList>
            <person name="Carini P."/>
        </authorList>
    </citation>
    <scope>NUCLEOTIDE SEQUENCE [LARGE SCALE GENOMIC DNA]</scope>
    <source>
        <strain evidence="8 9">AZCC 1608</strain>
    </source>
</reference>
<evidence type="ECO:0000256" key="2">
    <source>
        <dbReference type="ARBA" id="ARBA00008034"/>
    </source>
</evidence>
<keyword evidence="3 6" id="KW-0812">Transmembrane</keyword>
<proteinExistence type="inferred from homology"/>
<dbReference type="RefSeq" id="WP_334486658.1">
    <property type="nucleotide sequence ID" value="NZ_JAZHRV010000001.1"/>
</dbReference>
<evidence type="ECO:0000256" key="7">
    <source>
        <dbReference type="SAM" id="Phobius"/>
    </source>
</evidence>
<comment type="subcellular location">
    <subcellularLocation>
        <location evidence="6">Cell membrane</location>
        <topology evidence="6">Multi-pass membrane protein</topology>
    </subcellularLocation>
    <subcellularLocation>
        <location evidence="1">Membrane</location>
        <topology evidence="1">Multi-pass membrane protein</topology>
    </subcellularLocation>
</comment>
<sequence>MTLLDTLLQPLQLEFMRYALIISVLVAIPTALLSCFLVLKGWSLMGDAISHAVFPGVVIAYIVGFPNAVGAFAAGMICALATGFLKENSRIKQDTVMGVVFSGMFGLGLVLYVKIQSDVHLDHILFGDMLGVDLRDIVETGVIATVAAGVVVVKWRDLLLHAFDPAQARAIGLPVTLLHYGLLAILSLTIVGALKAVGIILAIAMLIAPGAIAFLLTRKFSVMLAIAVIIAVTASFLGVYLSFFIDSAPAPTIVLLMTIAFIAAFVFVTSRTASLQRREAALAVEPNDPGSGQSRM</sequence>
<evidence type="ECO:0000256" key="5">
    <source>
        <dbReference type="ARBA" id="ARBA00023136"/>
    </source>
</evidence>
<feature type="transmembrane region" description="Helical" evidence="7">
    <location>
        <begin position="250"/>
        <end position="268"/>
    </location>
</feature>
<feature type="transmembrane region" description="Helical" evidence="7">
    <location>
        <begin position="223"/>
        <end position="244"/>
    </location>
</feature>
<feature type="transmembrane region" description="Helical" evidence="7">
    <location>
        <begin position="168"/>
        <end position="190"/>
    </location>
</feature>
<evidence type="ECO:0000313" key="9">
    <source>
        <dbReference type="Proteomes" id="UP001364224"/>
    </source>
</evidence>
<evidence type="ECO:0000256" key="6">
    <source>
        <dbReference type="RuleBase" id="RU003943"/>
    </source>
</evidence>
<comment type="caution">
    <text evidence="8">The sequence shown here is derived from an EMBL/GenBank/DDBJ whole genome shotgun (WGS) entry which is preliminary data.</text>
</comment>
<dbReference type="InterPro" id="IPR001626">
    <property type="entry name" value="ABC_TroCD"/>
</dbReference>
<evidence type="ECO:0000313" key="8">
    <source>
        <dbReference type="EMBL" id="MEH2559027.1"/>
    </source>
</evidence>
<evidence type="ECO:0000256" key="4">
    <source>
        <dbReference type="ARBA" id="ARBA00022989"/>
    </source>
</evidence>
<protein>
    <submittedName>
        <fullName evidence="8">Manganese/iron transport system permease protein</fullName>
    </submittedName>
</protein>
<organism evidence="8 9">
    <name type="scientific">Bradyrhizobium algeriense</name>
    <dbReference type="NCBI Taxonomy" id="634784"/>
    <lineage>
        <taxon>Bacteria</taxon>
        <taxon>Pseudomonadati</taxon>
        <taxon>Pseudomonadota</taxon>
        <taxon>Alphaproteobacteria</taxon>
        <taxon>Hyphomicrobiales</taxon>
        <taxon>Nitrobacteraceae</taxon>
        <taxon>Bradyrhizobium</taxon>
    </lineage>
</organism>
<dbReference type="CDD" id="cd06550">
    <property type="entry name" value="TM_ABC_iron-siderophores_like"/>
    <property type="match status" value="1"/>
</dbReference>
<feature type="transmembrane region" description="Helical" evidence="7">
    <location>
        <begin position="59"/>
        <end position="84"/>
    </location>
</feature>
<dbReference type="Gene3D" id="1.10.3470.10">
    <property type="entry name" value="ABC transporter involved in vitamin B12 uptake, BtuC"/>
    <property type="match status" value="1"/>
</dbReference>
<dbReference type="Pfam" id="PF00950">
    <property type="entry name" value="ABC-3"/>
    <property type="match status" value="1"/>
</dbReference>
<dbReference type="SUPFAM" id="SSF81345">
    <property type="entry name" value="ABC transporter involved in vitamin B12 uptake, BtuC"/>
    <property type="match status" value="1"/>
</dbReference>
<feature type="transmembrane region" description="Helical" evidence="7">
    <location>
        <begin position="137"/>
        <end position="156"/>
    </location>
</feature>
<feature type="transmembrane region" description="Helical" evidence="7">
    <location>
        <begin position="96"/>
        <end position="117"/>
    </location>
</feature>
<dbReference type="Proteomes" id="UP001364224">
    <property type="component" value="Unassembled WGS sequence"/>
</dbReference>
<dbReference type="EMBL" id="JAZHRV010000001">
    <property type="protein sequence ID" value="MEH2559027.1"/>
    <property type="molecule type" value="Genomic_DNA"/>
</dbReference>
<dbReference type="PANTHER" id="PTHR30477">
    <property type="entry name" value="ABC-TRANSPORTER METAL-BINDING PROTEIN"/>
    <property type="match status" value="1"/>
</dbReference>
<keyword evidence="6" id="KW-0813">Transport</keyword>
<evidence type="ECO:0000256" key="1">
    <source>
        <dbReference type="ARBA" id="ARBA00004141"/>
    </source>
</evidence>
<name>A0ABU8BLP2_9BRAD</name>